<evidence type="ECO:0000313" key="1">
    <source>
        <dbReference type="EMBL" id="KAF7990194.1"/>
    </source>
</evidence>
<dbReference type="AlphaFoldDB" id="A0A835CMW2"/>
<feature type="non-terminal residue" evidence="1">
    <location>
        <position position="120"/>
    </location>
</feature>
<comment type="caution">
    <text evidence="1">The sequence shown here is derived from an EMBL/GenBank/DDBJ whole genome shotgun (WGS) entry which is preliminary data.</text>
</comment>
<protein>
    <submittedName>
        <fullName evidence="1">Uncharacterized protein</fullName>
    </submittedName>
</protein>
<accession>A0A835CMW2</accession>
<reference evidence="1 2" key="1">
    <citation type="submission" date="2020-08" db="EMBL/GenBank/DDBJ databases">
        <title>Aphidius gifuensis genome sequencing and assembly.</title>
        <authorList>
            <person name="Du Z."/>
        </authorList>
    </citation>
    <scope>NUCLEOTIDE SEQUENCE [LARGE SCALE GENOMIC DNA]</scope>
    <source>
        <strain evidence="1">YNYX2018</strain>
        <tissue evidence="1">Adults</tissue>
    </source>
</reference>
<sequence>AKPVGEELWQAGVSVLDDVLTHKSDFKKSLETRLKESGHRLKRKAEYIDLPHTLLKIRAKIVDKNGAAAPATDAVGPVNLTLHSLFQKVDVLFNQKLVSASNSTYPYRAYIETILRMQQI</sequence>
<name>A0A835CMW2_APHGI</name>
<gene>
    <name evidence="1" type="ORF">HCN44_011489</name>
</gene>
<organism evidence="1 2">
    <name type="scientific">Aphidius gifuensis</name>
    <name type="common">Parasitoid wasp</name>
    <dbReference type="NCBI Taxonomy" id="684658"/>
    <lineage>
        <taxon>Eukaryota</taxon>
        <taxon>Metazoa</taxon>
        <taxon>Ecdysozoa</taxon>
        <taxon>Arthropoda</taxon>
        <taxon>Hexapoda</taxon>
        <taxon>Insecta</taxon>
        <taxon>Pterygota</taxon>
        <taxon>Neoptera</taxon>
        <taxon>Endopterygota</taxon>
        <taxon>Hymenoptera</taxon>
        <taxon>Apocrita</taxon>
        <taxon>Ichneumonoidea</taxon>
        <taxon>Braconidae</taxon>
        <taxon>Aphidiinae</taxon>
        <taxon>Aphidius</taxon>
    </lineage>
</organism>
<dbReference type="OrthoDB" id="8188373at2759"/>
<feature type="non-terminal residue" evidence="1">
    <location>
        <position position="1"/>
    </location>
</feature>
<dbReference type="Proteomes" id="UP000639338">
    <property type="component" value="Unassembled WGS sequence"/>
</dbReference>
<proteinExistence type="predicted"/>
<keyword evidence="2" id="KW-1185">Reference proteome</keyword>
<evidence type="ECO:0000313" key="2">
    <source>
        <dbReference type="Proteomes" id="UP000639338"/>
    </source>
</evidence>
<dbReference type="EMBL" id="JACMRX010000005">
    <property type="protein sequence ID" value="KAF7990194.1"/>
    <property type="molecule type" value="Genomic_DNA"/>
</dbReference>